<evidence type="ECO:0000313" key="1">
    <source>
        <dbReference type="EMBL" id="GAA0632192.1"/>
    </source>
</evidence>
<gene>
    <name evidence="1" type="ORF">GCM10009547_40020</name>
</gene>
<protein>
    <recommendedName>
        <fullName evidence="3">DNA topoisomerase (ATP-hydrolyzing)</fullName>
    </recommendedName>
</protein>
<accession>A0ABP3SBV8</accession>
<comment type="caution">
    <text evidence="1">The sequence shown here is derived from an EMBL/GenBank/DDBJ whole genome shotgun (WGS) entry which is preliminary data.</text>
</comment>
<evidence type="ECO:0008006" key="3">
    <source>
        <dbReference type="Google" id="ProtNLM"/>
    </source>
</evidence>
<organism evidence="1 2">
    <name type="scientific">Sporichthya brevicatena</name>
    <dbReference type="NCBI Taxonomy" id="171442"/>
    <lineage>
        <taxon>Bacteria</taxon>
        <taxon>Bacillati</taxon>
        <taxon>Actinomycetota</taxon>
        <taxon>Actinomycetes</taxon>
        <taxon>Sporichthyales</taxon>
        <taxon>Sporichthyaceae</taxon>
        <taxon>Sporichthya</taxon>
    </lineage>
</organism>
<name>A0ABP3SBV8_9ACTN</name>
<dbReference type="Proteomes" id="UP001500957">
    <property type="component" value="Unassembled WGS sequence"/>
</dbReference>
<evidence type="ECO:0000313" key="2">
    <source>
        <dbReference type="Proteomes" id="UP001500957"/>
    </source>
</evidence>
<sequence length="93" mass="10141">MTGTPAPRTAEEREALALRAEIFEALIALGDQTDAVLALVRAGAPDLRTQVRTLLDCSDAAAEQVLFNLRVLHPEQQAKYRAEAAELRELLDA</sequence>
<reference evidence="2" key="1">
    <citation type="journal article" date="2019" name="Int. J. Syst. Evol. Microbiol.">
        <title>The Global Catalogue of Microorganisms (GCM) 10K type strain sequencing project: providing services to taxonomists for standard genome sequencing and annotation.</title>
        <authorList>
            <consortium name="The Broad Institute Genomics Platform"/>
            <consortium name="The Broad Institute Genome Sequencing Center for Infectious Disease"/>
            <person name="Wu L."/>
            <person name="Ma J."/>
        </authorList>
    </citation>
    <scope>NUCLEOTIDE SEQUENCE [LARGE SCALE GENOMIC DNA]</scope>
    <source>
        <strain evidence="2">JCM 10671</strain>
    </source>
</reference>
<keyword evidence="2" id="KW-1185">Reference proteome</keyword>
<dbReference type="EMBL" id="BAAAHE010000044">
    <property type="protein sequence ID" value="GAA0632192.1"/>
    <property type="molecule type" value="Genomic_DNA"/>
</dbReference>
<proteinExistence type="predicted"/>
<dbReference type="RefSeq" id="WP_344608069.1">
    <property type="nucleotide sequence ID" value="NZ_BAAAHE010000044.1"/>
</dbReference>